<dbReference type="AlphaFoldDB" id="A0A399ESS7"/>
<evidence type="ECO:0000256" key="3">
    <source>
        <dbReference type="ARBA" id="ARBA00023163"/>
    </source>
</evidence>
<evidence type="ECO:0000256" key="2">
    <source>
        <dbReference type="ARBA" id="ARBA00023125"/>
    </source>
</evidence>
<evidence type="ECO:0000256" key="1">
    <source>
        <dbReference type="ARBA" id="ARBA00023015"/>
    </source>
</evidence>
<dbReference type="SUPFAM" id="SSF47413">
    <property type="entry name" value="lambda repressor-like DNA-binding domains"/>
    <property type="match status" value="1"/>
</dbReference>
<proteinExistence type="predicted"/>
<dbReference type="PANTHER" id="PTHR30146">
    <property type="entry name" value="LACI-RELATED TRANSCRIPTIONAL REPRESSOR"/>
    <property type="match status" value="1"/>
</dbReference>
<dbReference type="PROSITE" id="PS50932">
    <property type="entry name" value="HTH_LACI_2"/>
    <property type="match status" value="1"/>
</dbReference>
<dbReference type="InterPro" id="IPR028082">
    <property type="entry name" value="Peripla_BP_I"/>
</dbReference>
<keyword evidence="2" id="KW-0238">DNA-binding</keyword>
<name>A0A399ESS7_9DEIN</name>
<dbReference type="PANTHER" id="PTHR30146:SF120">
    <property type="entry name" value="ALANINE RACEMASE"/>
    <property type="match status" value="1"/>
</dbReference>
<dbReference type="Proteomes" id="UP000265341">
    <property type="component" value="Unassembled WGS sequence"/>
</dbReference>
<dbReference type="SUPFAM" id="SSF53822">
    <property type="entry name" value="Periplasmic binding protein-like I"/>
    <property type="match status" value="1"/>
</dbReference>
<organism evidence="5 6">
    <name type="scientific">Calidithermus roseus</name>
    <dbReference type="NCBI Taxonomy" id="1644118"/>
    <lineage>
        <taxon>Bacteria</taxon>
        <taxon>Thermotogati</taxon>
        <taxon>Deinococcota</taxon>
        <taxon>Deinococci</taxon>
        <taxon>Thermales</taxon>
        <taxon>Thermaceae</taxon>
        <taxon>Calidithermus</taxon>
    </lineage>
</organism>
<gene>
    <name evidence="5" type="primary">ccpA_3</name>
    <name evidence="5" type="ORF">Mrose_02096</name>
</gene>
<reference evidence="5 6" key="1">
    <citation type="submission" date="2018-08" db="EMBL/GenBank/DDBJ databases">
        <title>Meiothermus roseus NBRC 110900 genome sequencing project.</title>
        <authorList>
            <person name="Da Costa M.S."/>
            <person name="Albuquerque L."/>
            <person name="Raposo P."/>
            <person name="Froufe H.J.C."/>
            <person name="Barroso C.S."/>
            <person name="Egas C."/>
        </authorList>
    </citation>
    <scope>NUCLEOTIDE SEQUENCE [LARGE SCALE GENOMIC DNA]</scope>
    <source>
        <strain evidence="5 6">NBRC 110900</strain>
    </source>
</reference>
<accession>A0A399ESS7</accession>
<dbReference type="OrthoDB" id="9798934at2"/>
<dbReference type="PROSITE" id="PS00356">
    <property type="entry name" value="HTH_LACI_1"/>
    <property type="match status" value="1"/>
</dbReference>
<keyword evidence="3" id="KW-0804">Transcription</keyword>
<feature type="domain" description="HTH lacI-type" evidence="4">
    <location>
        <begin position="8"/>
        <end position="62"/>
    </location>
</feature>
<dbReference type="Gene3D" id="3.40.50.2300">
    <property type="match status" value="2"/>
</dbReference>
<dbReference type="Pfam" id="PF13377">
    <property type="entry name" value="Peripla_BP_3"/>
    <property type="match status" value="1"/>
</dbReference>
<dbReference type="GO" id="GO:0003700">
    <property type="term" value="F:DNA-binding transcription factor activity"/>
    <property type="evidence" value="ECO:0007669"/>
    <property type="project" value="TreeGrafter"/>
</dbReference>
<evidence type="ECO:0000259" key="4">
    <source>
        <dbReference type="PROSITE" id="PS50932"/>
    </source>
</evidence>
<keyword evidence="1" id="KW-0805">Transcription regulation</keyword>
<keyword evidence="6" id="KW-1185">Reference proteome</keyword>
<dbReference type="SMART" id="SM00354">
    <property type="entry name" value="HTH_LACI"/>
    <property type="match status" value="1"/>
</dbReference>
<comment type="caution">
    <text evidence="5">The sequence shown here is derived from an EMBL/GenBank/DDBJ whole genome shotgun (WGS) entry which is preliminary data.</text>
</comment>
<dbReference type="InterPro" id="IPR010982">
    <property type="entry name" value="Lambda_DNA-bd_dom_sf"/>
</dbReference>
<dbReference type="InterPro" id="IPR000843">
    <property type="entry name" value="HTH_LacI"/>
</dbReference>
<evidence type="ECO:0000313" key="5">
    <source>
        <dbReference type="EMBL" id="RIH85652.1"/>
    </source>
</evidence>
<dbReference type="CDD" id="cd01392">
    <property type="entry name" value="HTH_LacI"/>
    <property type="match status" value="1"/>
</dbReference>
<dbReference type="GO" id="GO:0000976">
    <property type="term" value="F:transcription cis-regulatory region binding"/>
    <property type="evidence" value="ECO:0007669"/>
    <property type="project" value="TreeGrafter"/>
</dbReference>
<dbReference type="Pfam" id="PF00356">
    <property type="entry name" value="LacI"/>
    <property type="match status" value="1"/>
</dbReference>
<dbReference type="Gene3D" id="1.10.260.40">
    <property type="entry name" value="lambda repressor-like DNA-binding domains"/>
    <property type="match status" value="1"/>
</dbReference>
<sequence length="345" mass="38624">MTSTKRKPTIHEVAHMAGVGIGTVSRVINNHPSVRAETRAKVQQAMEHLGYAPNPHARRVAGGRSYTVSVLLPFVATEFYIRLIEGLEATLSEERYDLALFPLLTPKRLERYLRSGTLAYQTDGLIVASYDLTEHFAGGQFPTDRPVVLVDARNPNYDSVFMDNLLGGRLAAEYLSRFPGELFFITVEEDIDRVFSHTVFAERRAGFQQGAELARRTVNPDQIFHTRLSAEGGRLALQTFLRHYSPPLNIFAGADLIALGVMEEAERLGLRLGQDVRLLGFDGQPWTAQYGLSTLAQPVEAMGARAAQLLLERLQNRRFEPRQVRFEPHLIERPSTLGAQVIDSR</sequence>
<dbReference type="EMBL" id="QWLA01000039">
    <property type="protein sequence ID" value="RIH85652.1"/>
    <property type="molecule type" value="Genomic_DNA"/>
</dbReference>
<dbReference type="RefSeq" id="WP_119278066.1">
    <property type="nucleotide sequence ID" value="NZ_QWLA01000039.1"/>
</dbReference>
<protein>
    <submittedName>
        <fullName evidence="5">Catabolite control protein A</fullName>
    </submittedName>
</protein>
<dbReference type="InterPro" id="IPR046335">
    <property type="entry name" value="LacI/GalR-like_sensor"/>
</dbReference>
<evidence type="ECO:0000313" key="6">
    <source>
        <dbReference type="Proteomes" id="UP000265341"/>
    </source>
</evidence>